<dbReference type="Gene3D" id="1.10.238.10">
    <property type="entry name" value="EF-hand"/>
    <property type="match status" value="2"/>
</dbReference>
<dbReference type="PANTHER" id="PTHR23048">
    <property type="entry name" value="MYOSIN LIGHT CHAIN 1, 3"/>
    <property type="match status" value="1"/>
</dbReference>
<dbReference type="InterPro" id="IPR050230">
    <property type="entry name" value="CALM/Myosin/TropC-like"/>
</dbReference>
<evidence type="ECO:0000256" key="1">
    <source>
        <dbReference type="ARBA" id="ARBA00022737"/>
    </source>
</evidence>
<dbReference type="HOGENOM" id="CLU_077154_0_0_1"/>
<evidence type="ECO:0000259" key="2">
    <source>
        <dbReference type="PROSITE" id="PS50222"/>
    </source>
</evidence>
<dbReference type="GeneTree" id="ENSGT00730000112460"/>
<protein>
    <recommendedName>
        <fullName evidence="2">EF-hand domain-containing protein</fullName>
    </recommendedName>
</protein>
<dbReference type="GO" id="GO:0016460">
    <property type="term" value="C:myosin II complex"/>
    <property type="evidence" value="ECO:0007669"/>
    <property type="project" value="TreeGrafter"/>
</dbReference>
<dbReference type="InterPro" id="IPR011992">
    <property type="entry name" value="EF-hand-dom_pair"/>
</dbReference>
<reference evidence="4" key="1">
    <citation type="submission" date="2003-08" db="EMBL/GenBank/DDBJ databases">
        <authorList>
            <person name="Birren B."/>
            <person name="Nusbaum C."/>
            <person name="Abebe A."/>
            <person name="Abouelleil A."/>
            <person name="Adekoya E."/>
            <person name="Ait-zahra M."/>
            <person name="Allen N."/>
            <person name="Allen T."/>
            <person name="An P."/>
            <person name="Anderson M."/>
            <person name="Anderson S."/>
            <person name="Arachchi H."/>
            <person name="Armbruster J."/>
            <person name="Bachantsang P."/>
            <person name="Baldwin J."/>
            <person name="Barry A."/>
            <person name="Bayul T."/>
            <person name="Blitshsteyn B."/>
            <person name="Bloom T."/>
            <person name="Blye J."/>
            <person name="Boguslavskiy L."/>
            <person name="Borowsky M."/>
            <person name="Boukhgalter B."/>
            <person name="Brunache A."/>
            <person name="Butler J."/>
            <person name="Calixte N."/>
            <person name="Calvo S."/>
            <person name="Camarata J."/>
            <person name="Campo K."/>
            <person name="Chang J."/>
            <person name="Cheshatsang Y."/>
            <person name="Citroen M."/>
            <person name="Collymore A."/>
            <person name="Considine T."/>
            <person name="Cook A."/>
            <person name="Cooke P."/>
            <person name="Corum B."/>
            <person name="Cuomo C."/>
            <person name="David R."/>
            <person name="Dawoe T."/>
            <person name="Degray S."/>
            <person name="Dodge S."/>
            <person name="Dooley K."/>
            <person name="Dorje P."/>
            <person name="Dorjee K."/>
            <person name="Dorris L."/>
            <person name="Duffey N."/>
            <person name="Dupes A."/>
            <person name="Elkins T."/>
            <person name="Engels R."/>
            <person name="Erickson J."/>
            <person name="Farina A."/>
            <person name="Faro S."/>
            <person name="Ferreira P."/>
            <person name="Fischer H."/>
            <person name="Fitzgerald M."/>
            <person name="Foley K."/>
            <person name="Gage D."/>
            <person name="Galagan J."/>
            <person name="Gearin G."/>
            <person name="Gnerre S."/>
            <person name="Gnirke A."/>
            <person name="Goyette A."/>
            <person name="Graham J."/>
            <person name="Grandbois E."/>
            <person name="Gyaltsen K."/>
            <person name="Hafez N."/>
            <person name="Hagopian D."/>
            <person name="Hagos B."/>
            <person name="Hall J."/>
            <person name="Hatcher B."/>
            <person name="Heller A."/>
            <person name="Higgins H."/>
            <person name="Honan T."/>
            <person name="Horn A."/>
            <person name="Houde N."/>
            <person name="Hughes L."/>
            <person name="Hulme W."/>
            <person name="Husby E."/>
            <person name="Iliev I."/>
            <person name="Jaffe D."/>
            <person name="Jones C."/>
            <person name="Kamal M."/>
            <person name="Kamat A."/>
            <person name="Kamvysselis M."/>
            <person name="Karlsson E."/>
            <person name="Kells C."/>
            <person name="Kieu A."/>
            <person name="Kisner P."/>
            <person name="Kodira C."/>
            <person name="Kulbokas E."/>
            <person name="Labutti K."/>
            <person name="Lama D."/>
            <person name="Landers T."/>
            <person name="Leger J."/>
            <person name="Levine S."/>
            <person name="Lewis D."/>
            <person name="Lewis T."/>
            <person name="Lindblad-toh K."/>
            <person name="Liu X."/>
            <person name="Lokyitsang T."/>
            <person name="Lokyitsang Y."/>
            <person name="Lucien O."/>
            <person name="Lui A."/>
            <person name="Ma L.J."/>
            <person name="Mabbitt R."/>
            <person name="Macdonald J."/>
            <person name="Maclean C."/>
            <person name="Major J."/>
            <person name="Manning J."/>
            <person name="Marabella R."/>
            <person name="Maru K."/>
            <person name="Matthews C."/>
            <person name="Mauceli E."/>
            <person name="Mccarthy M."/>
            <person name="Mcdonough S."/>
            <person name="Mcghee T."/>
            <person name="Meldrim J."/>
            <person name="Meneus L."/>
            <person name="Mesirov J."/>
            <person name="Mihalev A."/>
            <person name="Mihova T."/>
            <person name="Mikkelsen T."/>
            <person name="Mlenga V."/>
            <person name="Moru K."/>
            <person name="Mozes J."/>
            <person name="Mulrain L."/>
            <person name="Munson G."/>
            <person name="Naylor J."/>
            <person name="Newes C."/>
            <person name="Nguyen C."/>
            <person name="Nguyen N."/>
            <person name="Nguyen T."/>
            <person name="Nicol R."/>
            <person name="Nielsen C."/>
            <person name="Nizzari M."/>
            <person name="Norbu C."/>
            <person name="Norbu N."/>
            <person name="O'donnell P."/>
            <person name="Okoawo O."/>
            <person name="O'leary S."/>
            <person name="Omotosho B."/>
            <person name="O'neill K."/>
            <person name="Osman S."/>
            <person name="Parker S."/>
            <person name="Perrin D."/>
            <person name="Phunkhang P."/>
            <person name="Piqani B."/>
            <person name="Purcell S."/>
            <person name="Rachupka T."/>
            <person name="Ramasamy U."/>
            <person name="Rameau R."/>
            <person name="Ray V."/>
            <person name="Raymond C."/>
            <person name="Retta R."/>
            <person name="Richardson S."/>
            <person name="Rise C."/>
            <person name="Rodriguez J."/>
            <person name="Rogers J."/>
            <person name="Rogov P."/>
            <person name="Rutman M."/>
            <person name="Schupbach R."/>
            <person name="Seaman C."/>
            <person name="Settipalli S."/>
            <person name="Sharpe T."/>
            <person name="Sheridan J."/>
            <person name="Sherpa N."/>
            <person name="Shi J."/>
            <person name="Smirnov S."/>
            <person name="Smith C."/>
            <person name="Sougnez C."/>
            <person name="Spencer B."/>
            <person name="Stalker J."/>
            <person name="Stange-thomann N."/>
            <person name="Stavropoulos S."/>
            <person name="Stetson K."/>
            <person name="Stone C."/>
            <person name="Stone S."/>
            <person name="Stubbs M."/>
            <person name="Talamas J."/>
            <person name="Tchuinga P."/>
            <person name="Tenzing P."/>
            <person name="Tesfaye S."/>
            <person name="Theodore J."/>
            <person name="Thoulutsang Y."/>
            <person name="Topham K."/>
            <person name="Towey S."/>
            <person name="Tsamla T."/>
            <person name="Tsomo N."/>
            <person name="Vallee D."/>
            <person name="Vassiliev H."/>
            <person name="Venkataraman V."/>
            <person name="Vinson J."/>
            <person name="Vo A."/>
            <person name="Wade C."/>
            <person name="Wang S."/>
            <person name="Wangchuk T."/>
            <person name="Wangdi T."/>
            <person name="Whittaker C."/>
            <person name="Wilkinson J."/>
            <person name="Wu Y."/>
            <person name="Wyman D."/>
            <person name="Yadav S."/>
            <person name="Yang S."/>
            <person name="Yang X."/>
            <person name="Yeager S."/>
            <person name="Yee E."/>
            <person name="Young G."/>
            <person name="Zainoun J."/>
            <person name="Zembeck L."/>
            <person name="Zimmer A."/>
            <person name="Zody M."/>
            <person name="Lander E."/>
        </authorList>
    </citation>
    <scope>NUCLEOTIDE SEQUENCE [LARGE SCALE GENOMIC DNA]</scope>
</reference>
<accession>H2Y5V3</accession>
<keyword evidence="1" id="KW-0677">Repeat</keyword>
<dbReference type="PANTHER" id="PTHR23048:SF0">
    <property type="entry name" value="CALMODULIN LIKE 3"/>
    <property type="match status" value="1"/>
</dbReference>
<feature type="domain" description="EF-hand" evidence="2">
    <location>
        <begin position="123"/>
        <end position="158"/>
    </location>
</feature>
<dbReference type="InParanoid" id="H2Y5V3"/>
<dbReference type="GO" id="GO:0005509">
    <property type="term" value="F:calcium ion binding"/>
    <property type="evidence" value="ECO:0007669"/>
    <property type="project" value="InterPro"/>
</dbReference>
<dbReference type="FunFam" id="1.10.238.10:FF:000721">
    <property type="entry name" value="calmodulin-related protein-like isoform X1"/>
    <property type="match status" value="1"/>
</dbReference>
<dbReference type="SUPFAM" id="SSF47473">
    <property type="entry name" value="EF-hand"/>
    <property type="match status" value="1"/>
</dbReference>
<dbReference type="Ensembl" id="ENSCSAVT00000000708.1">
    <property type="protein sequence ID" value="ENSCSAVP00000000701.1"/>
    <property type="gene ID" value="ENSCSAVG00000000393.1"/>
</dbReference>
<name>H2Y5V3_CIOSA</name>
<dbReference type="SMART" id="SM00054">
    <property type="entry name" value="EFh"/>
    <property type="match status" value="4"/>
</dbReference>
<dbReference type="Pfam" id="PF13499">
    <property type="entry name" value="EF-hand_7"/>
    <property type="match status" value="1"/>
</dbReference>
<proteinExistence type="predicted"/>
<reference evidence="3" key="2">
    <citation type="submission" date="2025-08" db="UniProtKB">
        <authorList>
            <consortium name="Ensembl"/>
        </authorList>
    </citation>
    <scope>IDENTIFICATION</scope>
</reference>
<dbReference type="CDD" id="cd00051">
    <property type="entry name" value="EFh"/>
    <property type="match status" value="1"/>
</dbReference>
<feature type="domain" description="EF-hand" evidence="2">
    <location>
        <begin position="50"/>
        <end position="85"/>
    </location>
</feature>
<dbReference type="PROSITE" id="PS50222">
    <property type="entry name" value="EF_HAND_2"/>
    <property type="match status" value="3"/>
</dbReference>
<dbReference type="STRING" id="51511.ENSCSAVP00000000701"/>
<evidence type="ECO:0000313" key="3">
    <source>
        <dbReference type="Ensembl" id="ENSCSAVP00000000701.1"/>
    </source>
</evidence>
<reference evidence="3" key="3">
    <citation type="submission" date="2025-09" db="UniProtKB">
        <authorList>
            <consortium name="Ensembl"/>
        </authorList>
    </citation>
    <scope>IDENTIFICATION</scope>
</reference>
<dbReference type="OMA" id="KFADCDD"/>
<organism evidence="3 4">
    <name type="scientific">Ciona savignyi</name>
    <name type="common">Pacific transparent sea squirt</name>
    <dbReference type="NCBI Taxonomy" id="51511"/>
    <lineage>
        <taxon>Eukaryota</taxon>
        <taxon>Metazoa</taxon>
        <taxon>Chordata</taxon>
        <taxon>Tunicata</taxon>
        <taxon>Ascidiacea</taxon>
        <taxon>Phlebobranchia</taxon>
        <taxon>Cionidae</taxon>
        <taxon>Ciona</taxon>
    </lineage>
</organism>
<feature type="domain" description="EF-hand" evidence="2">
    <location>
        <begin position="86"/>
        <end position="121"/>
    </location>
</feature>
<dbReference type="InterPro" id="IPR002048">
    <property type="entry name" value="EF_hand_dom"/>
</dbReference>
<dbReference type="Proteomes" id="UP000007875">
    <property type="component" value="Unassembled WGS sequence"/>
</dbReference>
<dbReference type="eggNOG" id="KOG0027">
    <property type="taxonomic scope" value="Eukaryota"/>
</dbReference>
<keyword evidence="4" id="KW-1185">Reference proteome</keyword>
<sequence length="313" mass="35579">MGWFLGDATRRPRSVFGDGGRRETGRQTIHGRKRLQAQYETRRIKGFTSDDVDEFRQVFEFYDTGNSKTMNLSELDMALRALGYNPTDDDIEEMTSLMEVDGDRTLDFSEFCMIIEHMKELKGEDGDLREAFAVIDRNFDGRVAKDDLLRLLMDHGEDLSLKEAHELIKFADCDDTGVIDYRRFVTSLRDASEQQKLDDDVINKTTDQSATDAEANQKKERKVTCVEPTERDKMGFQNVEKIDSVAKALGGPILAAGSVIITSSMEPACRKRKKAIVSRWPSVSRVLALQTTDMREVEEKKSERSTLLDTHVT</sequence>
<evidence type="ECO:0000313" key="4">
    <source>
        <dbReference type="Proteomes" id="UP000007875"/>
    </source>
</evidence>
<dbReference type="AlphaFoldDB" id="H2Y5V3"/>